<dbReference type="OrthoDB" id="771045at2759"/>
<accession>A0A2G9V1Z5</accession>
<proteinExistence type="predicted"/>
<name>A0A2G9V1Z5_TELCI</name>
<sequence length="99" mass="10993">MLRWTAGITRADHIGNDVIRERFGVTPTVDKMREARLRWYDETFVVEVRDCGPGTGSSSVTGHMPQLLGGVASARRCSPEVNFCEGWGSGSNPRRRQLS</sequence>
<protein>
    <submittedName>
        <fullName evidence="1">Uncharacterized protein</fullName>
    </submittedName>
</protein>
<reference evidence="1 2" key="1">
    <citation type="submission" date="2015-09" db="EMBL/GenBank/DDBJ databases">
        <title>Draft genome of the parasitic nematode Teladorsagia circumcincta isolate WARC Sus (inbred).</title>
        <authorList>
            <person name="Mitreva M."/>
        </authorList>
    </citation>
    <scope>NUCLEOTIDE SEQUENCE [LARGE SCALE GENOMIC DNA]</scope>
    <source>
        <strain evidence="1 2">S</strain>
    </source>
</reference>
<dbReference type="Proteomes" id="UP000230423">
    <property type="component" value="Unassembled WGS sequence"/>
</dbReference>
<gene>
    <name evidence="1" type="ORF">TELCIR_02178</name>
</gene>
<evidence type="ECO:0000313" key="2">
    <source>
        <dbReference type="Proteomes" id="UP000230423"/>
    </source>
</evidence>
<keyword evidence="2" id="KW-1185">Reference proteome</keyword>
<evidence type="ECO:0000313" key="1">
    <source>
        <dbReference type="EMBL" id="PIO75760.1"/>
    </source>
</evidence>
<dbReference type="AlphaFoldDB" id="A0A2G9V1Z5"/>
<organism evidence="1 2">
    <name type="scientific">Teladorsagia circumcincta</name>
    <name type="common">Brown stomach worm</name>
    <name type="synonym">Ostertagia circumcincta</name>
    <dbReference type="NCBI Taxonomy" id="45464"/>
    <lineage>
        <taxon>Eukaryota</taxon>
        <taxon>Metazoa</taxon>
        <taxon>Ecdysozoa</taxon>
        <taxon>Nematoda</taxon>
        <taxon>Chromadorea</taxon>
        <taxon>Rhabditida</taxon>
        <taxon>Rhabditina</taxon>
        <taxon>Rhabditomorpha</taxon>
        <taxon>Strongyloidea</taxon>
        <taxon>Trichostrongylidae</taxon>
        <taxon>Teladorsagia</taxon>
    </lineage>
</organism>
<dbReference type="EMBL" id="KZ345108">
    <property type="protein sequence ID" value="PIO75760.1"/>
    <property type="molecule type" value="Genomic_DNA"/>
</dbReference>